<protein>
    <submittedName>
        <fullName evidence="3">Acetylxylan esterase</fullName>
    </submittedName>
</protein>
<keyword evidence="1" id="KW-0378">Hydrolase</keyword>
<evidence type="ECO:0000256" key="1">
    <source>
        <dbReference type="ARBA" id="ARBA00022801"/>
    </source>
</evidence>
<evidence type="ECO:0000259" key="2">
    <source>
        <dbReference type="Pfam" id="PF03629"/>
    </source>
</evidence>
<sequence>MKSILLIGQSNMAGRGFIDNVKPIIDERIQVLKNGRWQMMDEPIHSDRTVAGIGPAASFAKLWLDEHPEETIGLIPCADGGTSIEDWAEEQSLTRHAISEAKFAMETSELIGILWHQGESDSMDGKYQDYAPKLSRLIQHFRDRLNVPTVPFVMGLLGDYLGREGFGQSATEFAQINAQIIAVATKQSNCYYVTGEQLSANPDGIHINAQSQRLLGMRYFSAFSKERDVTVPLPEEAYAEQLLDKHEYTKNEKMYQLVAEFSQNKISFETFGERMTKLQQT</sequence>
<dbReference type="AlphaFoldDB" id="A0A9Q6MVA1"/>
<dbReference type="RefSeq" id="WP_107544896.1">
    <property type="nucleotide sequence ID" value="NZ_JAMWUX010000001.1"/>
</dbReference>
<dbReference type="Gene3D" id="3.40.50.1110">
    <property type="entry name" value="SGNH hydrolase"/>
    <property type="match status" value="1"/>
</dbReference>
<dbReference type="SUPFAM" id="SSF52266">
    <property type="entry name" value="SGNH hydrolase"/>
    <property type="match status" value="1"/>
</dbReference>
<proteinExistence type="predicted"/>
<dbReference type="InterPro" id="IPR052940">
    <property type="entry name" value="Carb_Esterase_6"/>
</dbReference>
<feature type="domain" description="Sialate O-acetylesterase" evidence="2">
    <location>
        <begin position="4"/>
        <end position="224"/>
    </location>
</feature>
<dbReference type="PANTHER" id="PTHR31988:SF19">
    <property type="entry name" value="9-O-ACETYL-N-ACETYLNEURAMINIC ACID DEACETYLASE-RELATED"/>
    <property type="match status" value="1"/>
</dbReference>
<dbReference type="PANTHER" id="PTHR31988">
    <property type="entry name" value="ESTERASE, PUTATIVE (DUF303)-RELATED"/>
    <property type="match status" value="1"/>
</dbReference>
<dbReference type="Pfam" id="PF03629">
    <property type="entry name" value="SASA"/>
    <property type="match status" value="1"/>
</dbReference>
<dbReference type="GO" id="GO:0016787">
    <property type="term" value="F:hydrolase activity"/>
    <property type="evidence" value="ECO:0007669"/>
    <property type="project" value="UniProtKB-KW"/>
</dbReference>
<organism evidence="3 4">
    <name type="scientific">Staphylococcus succinus</name>
    <dbReference type="NCBI Taxonomy" id="61015"/>
    <lineage>
        <taxon>Bacteria</taxon>
        <taxon>Bacillati</taxon>
        <taxon>Bacillota</taxon>
        <taxon>Bacilli</taxon>
        <taxon>Bacillales</taxon>
        <taxon>Staphylococcaceae</taxon>
        <taxon>Staphylococcus</taxon>
    </lineage>
</organism>
<comment type="caution">
    <text evidence="3">The sequence shown here is derived from an EMBL/GenBank/DDBJ whole genome shotgun (WGS) entry which is preliminary data.</text>
</comment>
<accession>A0A9Q6MVA1</accession>
<reference evidence="3 4" key="1">
    <citation type="journal article" date="2016" name="Front. Microbiol.">
        <title>Comprehensive Phylogenetic Analysis of Bovine Non-aureus Staphylococci Species Based on Whole-Genome Sequencing.</title>
        <authorList>
            <person name="Naushad S."/>
            <person name="Barkema H.W."/>
            <person name="Luby C."/>
            <person name="Condas L.A."/>
            <person name="Nobrega D.B."/>
            <person name="Carson D.A."/>
            <person name="De Buck J."/>
        </authorList>
    </citation>
    <scope>NUCLEOTIDE SEQUENCE [LARGE SCALE GENOMIC DNA]</scope>
    <source>
        <strain evidence="3 4">SNUC 1231</strain>
    </source>
</reference>
<name>A0A9Q6MVA1_9STAP</name>
<dbReference type="InterPro" id="IPR005181">
    <property type="entry name" value="SASA"/>
</dbReference>
<dbReference type="EMBL" id="PZFQ01000009">
    <property type="protein sequence ID" value="PTI76583.1"/>
    <property type="molecule type" value="Genomic_DNA"/>
</dbReference>
<gene>
    <name evidence="3" type="ORF">BU058_03910</name>
</gene>
<evidence type="ECO:0000313" key="4">
    <source>
        <dbReference type="Proteomes" id="UP000241960"/>
    </source>
</evidence>
<dbReference type="Proteomes" id="UP000241960">
    <property type="component" value="Unassembled WGS sequence"/>
</dbReference>
<dbReference type="InterPro" id="IPR036514">
    <property type="entry name" value="SGNH_hydro_sf"/>
</dbReference>
<evidence type="ECO:0000313" key="3">
    <source>
        <dbReference type="EMBL" id="PTI76583.1"/>
    </source>
</evidence>